<feature type="signal peptide" evidence="2">
    <location>
        <begin position="1"/>
        <end position="21"/>
    </location>
</feature>
<proteinExistence type="predicted"/>
<evidence type="ECO:0000256" key="2">
    <source>
        <dbReference type="SAM" id="SignalP"/>
    </source>
</evidence>
<feature type="chain" id="PRO_5026151894" evidence="2">
    <location>
        <begin position="22"/>
        <end position="237"/>
    </location>
</feature>
<keyword evidence="5" id="KW-1185">Reference proteome</keyword>
<dbReference type="Proteomes" id="UP000505306">
    <property type="component" value="Chromosome"/>
</dbReference>
<gene>
    <name evidence="4" type="ORF">G5B37_07725</name>
</gene>
<dbReference type="InterPro" id="IPR026444">
    <property type="entry name" value="Secre_tail"/>
</dbReference>
<name>A0A6G6GLJ0_9FLAO</name>
<feature type="domain" description="Secretion system C-terminal sorting" evidence="3">
    <location>
        <begin position="166"/>
        <end position="229"/>
    </location>
</feature>
<evidence type="ECO:0000259" key="3">
    <source>
        <dbReference type="Pfam" id="PF18962"/>
    </source>
</evidence>
<dbReference type="Pfam" id="PF18962">
    <property type="entry name" value="Por_Secre_tail"/>
    <property type="match status" value="1"/>
</dbReference>
<accession>A0A6G6GLJ0</accession>
<evidence type="ECO:0000256" key="1">
    <source>
        <dbReference type="ARBA" id="ARBA00022729"/>
    </source>
</evidence>
<organism evidence="4 5">
    <name type="scientific">Rasiella rasia</name>
    <dbReference type="NCBI Taxonomy" id="2744027"/>
    <lineage>
        <taxon>Bacteria</taxon>
        <taxon>Pseudomonadati</taxon>
        <taxon>Bacteroidota</taxon>
        <taxon>Flavobacteriia</taxon>
        <taxon>Flavobacteriales</taxon>
        <taxon>Flavobacteriaceae</taxon>
        <taxon>Rasiella</taxon>
    </lineage>
</organism>
<keyword evidence="1 2" id="KW-0732">Signal</keyword>
<dbReference type="NCBIfam" id="TIGR04183">
    <property type="entry name" value="Por_Secre_tail"/>
    <property type="match status" value="1"/>
</dbReference>
<dbReference type="EMBL" id="CP049057">
    <property type="protein sequence ID" value="QIE59456.1"/>
    <property type="molecule type" value="Genomic_DNA"/>
</dbReference>
<evidence type="ECO:0000313" key="4">
    <source>
        <dbReference type="EMBL" id="QIE59456.1"/>
    </source>
</evidence>
<evidence type="ECO:0000313" key="5">
    <source>
        <dbReference type="Proteomes" id="UP000505306"/>
    </source>
</evidence>
<dbReference type="KEGG" id="mgel:G5B37_07725"/>
<dbReference type="RefSeq" id="WP_164679471.1">
    <property type="nucleotide sequence ID" value="NZ_CP049057.1"/>
</dbReference>
<sequence>MKKYALLLVMLSSQLMVSQIADPLLYDKDWYINYIQIDGQLFTLPEGLEPEESLMVFAENSSHFTATICSTIEADIERVINESSFGFINMTIDNQTCDEPLNSDFDSLHFNFYVDNASEVLDYSYYVIEPFGTPFVEIRAPNGDVVEYFSDSVMNVGEFETTKINLFPNPFTETLQVDSPYHGNFDYKIFTLSGQLVKEGTLSTSESLNVSNLSNGMYLTKLTNTEGEERSFKIVKE</sequence>
<reference evidence="4 5" key="1">
    <citation type="submission" date="2020-02" db="EMBL/GenBank/DDBJ databases">
        <title>Complete genome sequence of Flavobacteriaceae bacterium.</title>
        <authorList>
            <person name="Kim S.-J."/>
            <person name="Kim Y.-S."/>
            <person name="Kim K.-H."/>
        </authorList>
    </citation>
    <scope>NUCLEOTIDE SEQUENCE [LARGE SCALE GENOMIC DNA]</scope>
    <source>
        <strain evidence="4 5">RR4-40</strain>
    </source>
</reference>
<protein>
    <submittedName>
        <fullName evidence="4">T9SS type A sorting domain-containing protein</fullName>
    </submittedName>
</protein>
<dbReference type="AlphaFoldDB" id="A0A6G6GLJ0"/>